<dbReference type="GO" id="GO:0006661">
    <property type="term" value="P:phosphatidylinositol biosynthetic process"/>
    <property type="evidence" value="ECO:0007669"/>
    <property type="project" value="TreeGrafter"/>
</dbReference>
<evidence type="ECO:0000313" key="3">
    <source>
        <dbReference type="EMBL" id="VDP19867.1"/>
    </source>
</evidence>
<reference evidence="3 4" key="2">
    <citation type="submission" date="2018-11" db="EMBL/GenBank/DDBJ databases">
        <authorList>
            <consortium name="Pathogen Informatics"/>
        </authorList>
    </citation>
    <scope>NUCLEOTIDE SEQUENCE [LARGE SCALE GENOMIC DNA]</scope>
    <source>
        <strain evidence="3 4">Egypt</strain>
    </source>
</reference>
<organism evidence="5">
    <name type="scientific">Echinostoma caproni</name>
    <dbReference type="NCBI Taxonomy" id="27848"/>
    <lineage>
        <taxon>Eukaryota</taxon>
        <taxon>Metazoa</taxon>
        <taxon>Spiralia</taxon>
        <taxon>Lophotrochozoa</taxon>
        <taxon>Platyhelminthes</taxon>
        <taxon>Trematoda</taxon>
        <taxon>Digenea</taxon>
        <taxon>Plagiorchiida</taxon>
        <taxon>Echinostomata</taxon>
        <taxon>Echinostomatoidea</taxon>
        <taxon>Echinostomatidae</taxon>
        <taxon>Echinostoma</taxon>
    </lineage>
</organism>
<evidence type="ECO:0000313" key="5">
    <source>
        <dbReference type="WBParaSite" id="ECPE_0000018201-mRNA-1"/>
    </source>
</evidence>
<dbReference type="GO" id="GO:0071617">
    <property type="term" value="F:lysophospholipid acyltransferase activity"/>
    <property type="evidence" value="ECO:0007669"/>
    <property type="project" value="TreeGrafter"/>
</dbReference>
<dbReference type="GO" id="GO:0044233">
    <property type="term" value="C:mitochondria-associated endoplasmic reticulum membrane contact site"/>
    <property type="evidence" value="ECO:0007669"/>
    <property type="project" value="TreeGrafter"/>
</dbReference>
<evidence type="ECO:0000313" key="4">
    <source>
        <dbReference type="Proteomes" id="UP000272942"/>
    </source>
</evidence>
<proteinExistence type="inferred from homology"/>
<dbReference type="GO" id="GO:0030258">
    <property type="term" value="P:lipid modification"/>
    <property type="evidence" value="ECO:0007669"/>
    <property type="project" value="TreeGrafter"/>
</dbReference>
<comment type="similarity">
    <text evidence="2">Belongs to the membrane-bound acyltransferase family.</text>
</comment>
<dbReference type="OrthoDB" id="7663182at2759"/>
<dbReference type="AlphaFoldDB" id="A0A182ZZP8"/>
<accession>A0A182ZZP8</accession>
<keyword evidence="4" id="KW-1185">Reference proteome</keyword>
<evidence type="ECO:0000256" key="2">
    <source>
        <dbReference type="ARBA" id="ARBA00010323"/>
    </source>
</evidence>
<comment type="pathway">
    <text evidence="1">Lipid metabolism.</text>
</comment>
<evidence type="ECO:0000256" key="1">
    <source>
        <dbReference type="ARBA" id="ARBA00005189"/>
    </source>
</evidence>
<dbReference type="EMBL" id="UZAN01000565">
    <property type="protein sequence ID" value="VDP19867.1"/>
    <property type="molecule type" value="Genomic_DNA"/>
</dbReference>
<dbReference type="PANTHER" id="PTHR13906:SF16">
    <property type="entry name" value="LYSOPHOSPHOLIPID ACYLTRANSFERASE 7"/>
    <property type="match status" value="1"/>
</dbReference>
<gene>
    <name evidence="3" type="ORF">ECPE_LOCUS183</name>
</gene>
<dbReference type="WBParaSite" id="ECPE_0000018201-mRNA-1">
    <property type="protein sequence ID" value="ECPE_0000018201-mRNA-1"/>
    <property type="gene ID" value="ECPE_0000018201"/>
</dbReference>
<name>A0A182ZZP8_9TREM</name>
<dbReference type="GO" id="GO:0016020">
    <property type="term" value="C:membrane"/>
    <property type="evidence" value="ECO:0007669"/>
    <property type="project" value="TreeGrafter"/>
</dbReference>
<reference evidence="5" key="1">
    <citation type="submission" date="2016-06" db="UniProtKB">
        <authorList>
            <consortium name="WormBaseParasite"/>
        </authorList>
    </citation>
    <scope>IDENTIFICATION</scope>
</reference>
<dbReference type="Proteomes" id="UP000272942">
    <property type="component" value="Unassembled WGS sequence"/>
</dbReference>
<dbReference type="InterPro" id="IPR049941">
    <property type="entry name" value="LPLAT_7/PORCN-like"/>
</dbReference>
<protein>
    <submittedName>
        <fullName evidence="5">Lysophospholipid acyltransferase 1</fullName>
    </submittedName>
</protein>
<dbReference type="PANTHER" id="PTHR13906">
    <property type="entry name" value="PORCUPINE"/>
    <property type="match status" value="1"/>
</dbReference>
<sequence>MAICSPRFIHYVAVLWCFGYLGFFRTCHHFGFAPNPPVANAVQLLITLRLIGVAFEIVDSWSVDQKLSENDSKQINSAERERLQLVKEMKNVNVSPLGLICYAYCYIGLFTGPYFKYRTFQDFVDWPDTAPPIPADQLLQQLQEAPFFGVSYLILSHFYTIEVSFPRSSPFIQCSARLRVETYTSQVKFIAYCMGGFDHSLLDSSDFKQIDNVRMFYLNLCLDAQGVFCMRTPALAASCLPGASSISLISIAYPTPLLMPTQI</sequence>